<dbReference type="GO" id="GO:0003899">
    <property type="term" value="F:DNA-directed RNA polymerase activity"/>
    <property type="evidence" value="ECO:0007669"/>
    <property type="project" value="UniProtKB-EC"/>
</dbReference>
<name>K1TY24_9ZZZZ</name>
<comment type="caution">
    <text evidence="2">The sequence shown here is derived from an EMBL/GenBank/DDBJ whole genome shotgun (WGS) entry which is preliminary data.</text>
</comment>
<accession>K1TY24</accession>
<feature type="non-terminal residue" evidence="2">
    <location>
        <position position="306"/>
    </location>
</feature>
<dbReference type="GO" id="GO:0006351">
    <property type="term" value="P:DNA-templated transcription"/>
    <property type="evidence" value="ECO:0007669"/>
    <property type="project" value="InterPro"/>
</dbReference>
<dbReference type="Pfam" id="PF03118">
    <property type="entry name" value="RNA_pol_A_CTD"/>
    <property type="match status" value="1"/>
</dbReference>
<dbReference type="Gene3D" id="1.10.150.20">
    <property type="entry name" value="5' to 3' exonuclease, C-terminal subdomain"/>
    <property type="match status" value="1"/>
</dbReference>
<evidence type="ECO:0000313" key="2">
    <source>
        <dbReference type="EMBL" id="EKC74833.1"/>
    </source>
</evidence>
<keyword evidence="2" id="KW-0548">Nucleotidyltransferase</keyword>
<organism evidence="2">
    <name type="scientific">human gut metagenome</name>
    <dbReference type="NCBI Taxonomy" id="408170"/>
    <lineage>
        <taxon>unclassified sequences</taxon>
        <taxon>metagenomes</taxon>
        <taxon>organismal metagenomes</taxon>
    </lineage>
</organism>
<feature type="non-terminal residue" evidence="2">
    <location>
        <position position="1"/>
    </location>
</feature>
<gene>
    <name evidence="2" type="ORF">LEA_05545</name>
</gene>
<keyword evidence="2" id="KW-0808">Transferase</keyword>
<dbReference type="AlphaFoldDB" id="K1TY24"/>
<dbReference type="InterPro" id="IPR011260">
    <property type="entry name" value="RNAP_asu_C"/>
</dbReference>
<reference evidence="2" key="1">
    <citation type="journal article" date="2013" name="Environ. Microbiol.">
        <title>Microbiota from the distal guts of lean and obese adolescents exhibit partial functional redundancy besides clear differences in community structure.</title>
        <authorList>
            <person name="Ferrer M."/>
            <person name="Ruiz A."/>
            <person name="Lanza F."/>
            <person name="Haange S.B."/>
            <person name="Oberbach A."/>
            <person name="Till H."/>
            <person name="Bargiela R."/>
            <person name="Campoy C."/>
            <person name="Segura M.T."/>
            <person name="Richter M."/>
            <person name="von Bergen M."/>
            <person name="Seifert J."/>
            <person name="Suarez A."/>
        </authorList>
    </citation>
    <scope>NUCLEOTIDE SEQUENCE</scope>
</reference>
<dbReference type="EC" id="2.7.7.6" evidence="2"/>
<dbReference type="GO" id="GO:0003677">
    <property type="term" value="F:DNA binding"/>
    <property type="evidence" value="ECO:0007669"/>
    <property type="project" value="InterPro"/>
</dbReference>
<evidence type="ECO:0000259" key="1">
    <source>
        <dbReference type="Pfam" id="PF03118"/>
    </source>
</evidence>
<proteinExistence type="predicted"/>
<dbReference type="EMBL" id="AJWY01003613">
    <property type="protein sequence ID" value="EKC74833.1"/>
    <property type="molecule type" value="Genomic_DNA"/>
</dbReference>
<dbReference type="SUPFAM" id="SSF47789">
    <property type="entry name" value="C-terminal domain of RNA polymerase alpha subunit"/>
    <property type="match status" value="1"/>
</dbReference>
<feature type="domain" description="RNA polymerase alpha subunit C-terminal" evidence="1">
    <location>
        <begin position="82"/>
        <end position="137"/>
    </location>
</feature>
<protein>
    <submittedName>
        <fullName evidence="2">Protein containing RNA polymerase, alpha subunit</fullName>
        <ecNumber evidence="2">2.7.7.6</ecNumber>
    </submittedName>
</protein>
<sequence>LIRNGIRTLSDMILIYPDGYDNMRSAGTKTVDEIKQTVENTYRQYERSYRSLENMSPEILPTENETGNLSLNNLFADYIATNHEVSVDMLDLSVRTYNCLRRNNIMTLSKLILAYPDDIKNMANFGRKSFEEIEKLISDLHDRYDEHFLNSENDANGSSTNIICSMTVHELLSSKKYRPLIKEFFEHLNIRLNNSGLSGKAVRYLGRTGMKEFTELFELYPDRINSVAGSSNAVGNELKKYIENTVDNYRTSINSYCCGDEQALYTDKFIRSGIMNAYNNAGFSGKSYEELRAVMPDAVDEKRIEK</sequence>